<evidence type="ECO:0000256" key="2">
    <source>
        <dbReference type="ARBA" id="ARBA00022803"/>
    </source>
</evidence>
<dbReference type="PROSITE" id="PS50005">
    <property type="entry name" value="TPR"/>
    <property type="match status" value="1"/>
</dbReference>
<dbReference type="SUPFAM" id="SSF53300">
    <property type="entry name" value="vWA-like"/>
    <property type="match status" value="1"/>
</dbReference>
<evidence type="ECO:0000256" key="1">
    <source>
        <dbReference type="ARBA" id="ARBA00022737"/>
    </source>
</evidence>
<evidence type="ECO:0000256" key="3">
    <source>
        <dbReference type="PROSITE-ProRule" id="PRU00339"/>
    </source>
</evidence>
<reference evidence="6 7" key="1">
    <citation type="submission" date="2024-09" db="EMBL/GenBank/DDBJ databases">
        <title>Aeromonas strains Genome sequencing and assembly.</title>
        <authorList>
            <person name="Hu X."/>
            <person name="Tang B."/>
        </authorList>
    </citation>
    <scope>NUCLEOTIDE SEQUENCE [LARGE SCALE GENOMIC DNA]</scope>
    <source>
        <strain evidence="6 7">NB23SCDHY001</strain>
    </source>
</reference>
<dbReference type="EMBL" id="JBGXBU010000001">
    <property type="protein sequence ID" value="MFM4891720.1"/>
    <property type="molecule type" value="Genomic_DNA"/>
</dbReference>
<name>A0ABW9GKM6_9GAMM</name>
<accession>A0ABW9GKM6</accession>
<evidence type="ECO:0000313" key="6">
    <source>
        <dbReference type="EMBL" id="MFM4891720.1"/>
    </source>
</evidence>
<dbReference type="Gene3D" id="1.25.40.10">
    <property type="entry name" value="Tetratricopeptide repeat domain"/>
    <property type="match status" value="1"/>
</dbReference>
<proteinExistence type="predicted"/>
<dbReference type="GeneID" id="97218900"/>
<keyword evidence="2 3" id="KW-0802">TPR repeat</keyword>
<feature type="region of interest" description="Disordered" evidence="4">
    <location>
        <begin position="419"/>
        <end position="451"/>
    </location>
</feature>
<dbReference type="SMART" id="SM00028">
    <property type="entry name" value="TPR"/>
    <property type="match status" value="1"/>
</dbReference>
<dbReference type="SUPFAM" id="SSF48452">
    <property type="entry name" value="TPR-like"/>
    <property type="match status" value="1"/>
</dbReference>
<feature type="domain" description="VWFA" evidence="5">
    <location>
        <begin position="82"/>
        <end position="184"/>
    </location>
</feature>
<evidence type="ECO:0000313" key="7">
    <source>
        <dbReference type="Proteomes" id="UP001630969"/>
    </source>
</evidence>
<keyword evidence="1" id="KW-0677">Repeat</keyword>
<feature type="repeat" description="TPR" evidence="3">
    <location>
        <begin position="375"/>
        <end position="408"/>
    </location>
</feature>
<gene>
    <name evidence="6" type="ORF">ACEUDJ_02335</name>
</gene>
<dbReference type="Pfam" id="PF07719">
    <property type="entry name" value="TPR_2"/>
    <property type="match status" value="1"/>
</dbReference>
<dbReference type="RefSeq" id="WP_408789020.1">
    <property type="nucleotide sequence ID" value="NZ_JBGXBU010000001.1"/>
</dbReference>
<sequence length="474" mass="51741">MELMLLRPWWLLALLPWLWLGWRQRRQAPLLSPLMRRYLLPRKGTTVPWRWWAALPAILALCGPVLEQGQGSRVAPPLDIWLLDLSRSMAAPDLAPDRATRARLLLQDLLAQSQGRRIALILFAADAYLAMPATRDREAIARLLPDVRPDIMPLQGSNPVRALALGLAQIPPGQRARLLLVSDGLTARQAEDIAALWPCQGRWQCLRQPGAPRLDILLAATQAQVPLGGELALALGRASLPPPDLALMAGLARRLGGQLQPLGEGLPTFAPLPTDLAPDPAGRQELGPWLLLPLLLLCLLARRGALWLALLLCLPPQMPLQAAQYDPAAALQAYGDGDYLKAARLFQDPIWRGNAWYRAGDFERALAAYGEQSGPTAHYNRGNALVQLGRIEEARLAYLACLAQDPAHQDARYNLALLEQSAPPPPMGGAPSSDETKASPQGTADPAPPVILLKERLRKEALRRGLLARPEDPG</sequence>
<dbReference type="InterPro" id="IPR019734">
    <property type="entry name" value="TPR_rpt"/>
</dbReference>
<evidence type="ECO:0000256" key="4">
    <source>
        <dbReference type="SAM" id="MobiDB-lite"/>
    </source>
</evidence>
<comment type="caution">
    <text evidence="6">The sequence shown here is derived from an EMBL/GenBank/DDBJ whole genome shotgun (WGS) entry which is preliminary data.</text>
</comment>
<dbReference type="InterPro" id="IPR002035">
    <property type="entry name" value="VWF_A"/>
</dbReference>
<evidence type="ECO:0000259" key="5">
    <source>
        <dbReference type="Pfam" id="PF13519"/>
    </source>
</evidence>
<protein>
    <submittedName>
        <fullName evidence="6">VWA domain-containing protein</fullName>
    </submittedName>
</protein>
<dbReference type="Gene3D" id="3.40.50.410">
    <property type="entry name" value="von Willebrand factor, type A domain"/>
    <property type="match status" value="1"/>
</dbReference>
<organism evidence="6 7">
    <name type="scientific">Aeromonas bivalvium</name>
    <dbReference type="NCBI Taxonomy" id="440079"/>
    <lineage>
        <taxon>Bacteria</taxon>
        <taxon>Pseudomonadati</taxon>
        <taxon>Pseudomonadota</taxon>
        <taxon>Gammaproteobacteria</taxon>
        <taxon>Aeromonadales</taxon>
        <taxon>Aeromonadaceae</taxon>
        <taxon>Aeromonas</taxon>
    </lineage>
</organism>
<dbReference type="InterPro" id="IPR036465">
    <property type="entry name" value="vWFA_dom_sf"/>
</dbReference>
<keyword evidence="7" id="KW-1185">Reference proteome</keyword>
<dbReference type="InterPro" id="IPR011990">
    <property type="entry name" value="TPR-like_helical_dom_sf"/>
</dbReference>
<dbReference type="Proteomes" id="UP001630969">
    <property type="component" value="Unassembled WGS sequence"/>
</dbReference>
<dbReference type="InterPro" id="IPR013105">
    <property type="entry name" value="TPR_2"/>
</dbReference>
<dbReference type="Pfam" id="PF13519">
    <property type="entry name" value="VWA_2"/>
    <property type="match status" value="1"/>
</dbReference>